<evidence type="ECO:0000256" key="2">
    <source>
        <dbReference type="SAM" id="SignalP"/>
    </source>
</evidence>
<evidence type="ECO:0000313" key="4">
    <source>
        <dbReference type="EMBL" id="MXO49167.1"/>
    </source>
</evidence>
<feature type="region of interest" description="Disordered" evidence="1">
    <location>
        <begin position="436"/>
        <end position="457"/>
    </location>
</feature>
<dbReference type="InterPro" id="IPR054539">
    <property type="entry name" value="Beta-prop_PDH"/>
</dbReference>
<dbReference type="InterPro" id="IPR011041">
    <property type="entry name" value="Quinoprot_gluc/sorb_DH_b-prop"/>
</dbReference>
<dbReference type="Proteomes" id="UP000448199">
    <property type="component" value="Unassembled WGS sequence"/>
</dbReference>
<protein>
    <submittedName>
        <fullName evidence="4">Sorbosone dehydrogenase family protein</fullName>
    </submittedName>
</protein>
<dbReference type="PROSITE" id="PS51257">
    <property type="entry name" value="PROKAR_LIPOPROTEIN"/>
    <property type="match status" value="1"/>
</dbReference>
<comment type="caution">
    <text evidence="4">The sequence shown here is derived from an EMBL/GenBank/DDBJ whole genome shotgun (WGS) entry which is preliminary data.</text>
</comment>
<dbReference type="AlphaFoldDB" id="A0A844XVD0"/>
<organism evidence="4 5">
    <name type="scientific">Qipengyuania vulgaris</name>
    <dbReference type="NCBI Taxonomy" id="291985"/>
    <lineage>
        <taxon>Bacteria</taxon>
        <taxon>Pseudomonadati</taxon>
        <taxon>Pseudomonadota</taxon>
        <taxon>Alphaproteobacteria</taxon>
        <taxon>Sphingomonadales</taxon>
        <taxon>Erythrobacteraceae</taxon>
        <taxon>Qipengyuania</taxon>
    </lineage>
</organism>
<feature type="domain" description="Pyrroloquinoline quinone-dependent pyranose dehydrogenase beta-propeller" evidence="3">
    <location>
        <begin position="323"/>
        <end position="425"/>
    </location>
</feature>
<dbReference type="EMBL" id="WTYC01000007">
    <property type="protein sequence ID" value="MXO49167.1"/>
    <property type="molecule type" value="Genomic_DNA"/>
</dbReference>
<accession>A0A844XVD0</accession>
<dbReference type="RefSeq" id="WP_160728695.1">
    <property type="nucleotide sequence ID" value="NZ_WTYC01000007.1"/>
</dbReference>
<keyword evidence="5" id="KW-1185">Reference proteome</keyword>
<name>A0A844XVD0_9SPHN</name>
<sequence length="457" mass="49360">MSRLAILTAPLVLILTACQGNSDPDLDQTGERPELPEQNDALVPAMEIPTPQGWGDDLPTVPEGYTVTAIAKDLKIPRQVLVLPNGDILVAEGSGGNAPKLRPKDIIAGWIKQRGKSSVKGGDRITLLRDRDGDGQTDLQTTFIEGLDAPYGLAFVDNTLYVANQDNLVSFPYTEGAIRIAEQGREVTKLPAKINHHWTKAMTASPDGSKLYVGIGSNSNVGERGMDVEEDRAVIWEIDRETGASRIFASGLRNPTALACDPWNERLWAVVNERDELGPQLVPDYLTSVREGGFYGWPYSYYGRNVDPRIKPARPDLVRQAIIPDYALGSHVAALGVDFTNGGGLGGQFSEGAFVGQHGSWNRADPSGYKVVFVPFAGGSPRGEPVDLVTGFLKDGHARGRPVGVTYDAARRVLLVADDVSNTVWRIAPRAQLRGVPTRARQVPGPAPTESSTVPRN</sequence>
<reference evidence="4 5" key="1">
    <citation type="submission" date="2019-12" db="EMBL/GenBank/DDBJ databases">
        <title>Genomic-based taxomic classification of the family Erythrobacteraceae.</title>
        <authorList>
            <person name="Xu L."/>
        </authorList>
    </citation>
    <scope>NUCLEOTIDE SEQUENCE [LARGE SCALE GENOMIC DNA]</scope>
    <source>
        <strain evidence="4 5">DSM 17792</strain>
    </source>
</reference>
<keyword evidence="2" id="KW-0732">Signal</keyword>
<dbReference type="Gene3D" id="2.120.10.30">
    <property type="entry name" value="TolB, C-terminal domain"/>
    <property type="match status" value="1"/>
</dbReference>
<dbReference type="OrthoDB" id="9770043at2"/>
<dbReference type="InterPro" id="IPR011042">
    <property type="entry name" value="6-blade_b-propeller_TolB-like"/>
</dbReference>
<feature type="chain" id="PRO_5032862099" evidence="2">
    <location>
        <begin position="23"/>
        <end position="457"/>
    </location>
</feature>
<dbReference type="PANTHER" id="PTHR19328">
    <property type="entry name" value="HEDGEHOG-INTERACTING PROTEIN"/>
    <property type="match status" value="1"/>
</dbReference>
<evidence type="ECO:0000259" key="3">
    <source>
        <dbReference type="Pfam" id="PF22807"/>
    </source>
</evidence>
<gene>
    <name evidence="4" type="ORF">GRI69_12950</name>
</gene>
<dbReference type="SUPFAM" id="SSF50952">
    <property type="entry name" value="Soluble quinoprotein glucose dehydrogenase"/>
    <property type="match status" value="1"/>
</dbReference>
<proteinExistence type="predicted"/>
<feature type="domain" description="Pyrroloquinoline quinone-dependent pyranose dehydrogenase beta-propeller" evidence="3">
    <location>
        <begin position="133"/>
        <end position="277"/>
    </location>
</feature>
<evidence type="ECO:0000313" key="5">
    <source>
        <dbReference type="Proteomes" id="UP000448199"/>
    </source>
</evidence>
<evidence type="ECO:0000256" key="1">
    <source>
        <dbReference type="SAM" id="MobiDB-lite"/>
    </source>
</evidence>
<dbReference type="PANTHER" id="PTHR19328:SF55">
    <property type="entry name" value="BLR6566 PROTEIN"/>
    <property type="match status" value="1"/>
</dbReference>
<dbReference type="Pfam" id="PF22807">
    <property type="entry name" value="TrAA12"/>
    <property type="match status" value="2"/>
</dbReference>
<feature type="signal peptide" evidence="2">
    <location>
        <begin position="1"/>
        <end position="22"/>
    </location>
</feature>